<dbReference type="OrthoDB" id="155751at2157"/>
<name>A0A7D5GG34_9EURY</name>
<keyword evidence="2" id="KW-1185">Reference proteome</keyword>
<dbReference type="EMBL" id="CP058601">
    <property type="protein sequence ID" value="QLG48048.1"/>
    <property type="molecule type" value="Genomic_DNA"/>
</dbReference>
<sequence>MTDLTIPPDTDEKRAAELVQSHVDIGDVVEVRNEERTEDHQLDVTGEVTGLETTYLEIDGNPPENGSVPYTRIHTVSRIETE</sequence>
<dbReference type="AlphaFoldDB" id="A0A7D5GG34"/>
<dbReference type="RefSeq" id="WP_179259790.1">
    <property type="nucleotide sequence ID" value="NZ_CP058601.1"/>
</dbReference>
<evidence type="ECO:0000313" key="1">
    <source>
        <dbReference type="EMBL" id="QLG48048.1"/>
    </source>
</evidence>
<dbReference type="Proteomes" id="UP000509241">
    <property type="component" value="Chromosome"/>
</dbReference>
<evidence type="ECO:0000313" key="2">
    <source>
        <dbReference type="Proteomes" id="UP000509241"/>
    </source>
</evidence>
<proteinExistence type="predicted"/>
<dbReference type="KEGG" id="haly:HYG82_03900"/>
<protein>
    <submittedName>
        <fullName evidence="1">Uncharacterized protein</fullName>
    </submittedName>
</protein>
<reference evidence="1 2" key="1">
    <citation type="submission" date="2020-07" db="EMBL/GenBank/DDBJ databases">
        <authorList>
            <person name="Cui H."/>
        </authorList>
    </citation>
    <scope>NUCLEOTIDE SEQUENCE [LARGE SCALE GENOMIC DNA]</scope>
    <source>
        <strain evidence="1 2">YPL8</strain>
    </source>
</reference>
<accession>A0A7D5GG34</accession>
<organism evidence="1 2">
    <name type="scientific">Natrinema halophilum</name>
    <dbReference type="NCBI Taxonomy" id="1699371"/>
    <lineage>
        <taxon>Archaea</taxon>
        <taxon>Methanobacteriati</taxon>
        <taxon>Methanobacteriota</taxon>
        <taxon>Stenosarchaea group</taxon>
        <taxon>Halobacteria</taxon>
        <taxon>Halobacteriales</taxon>
        <taxon>Natrialbaceae</taxon>
        <taxon>Natrinema</taxon>
    </lineage>
</organism>
<dbReference type="GeneID" id="56032405"/>
<gene>
    <name evidence="1" type="ORF">HYG82_03900</name>
</gene>